<organism evidence="1 2">
    <name type="scientific">Brachyspira murdochii (strain ATCC 51284 / DSM 12563 / 56-150)</name>
    <name type="common">Serpulina murdochii</name>
    <dbReference type="NCBI Taxonomy" id="526224"/>
    <lineage>
        <taxon>Bacteria</taxon>
        <taxon>Pseudomonadati</taxon>
        <taxon>Spirochaetota</taxon>
        <taxon>Spirochaetia</taxon>
        <taxon>Brachyspirales</taxon>
        <taxon>Brachyspiraceae</taxon>
        <taxon>Brachyspira</taxon>
    </lineage>
</organism>
<proteinExistence type="predicted"/>
<evidence type="ECO:0000313" key="1">
    <source>
        <dbReference type="EMBL" id="ADG72477.1"/>
    </source>
</evidence>
<dbReference type="EMBL" id="CP001959">
    <property type="protein sequence ID" value="ADG72477.1"/>
    <property type="molecule type" value="Genomic_DNA"/>
</dbReference>
<name>D5U5K0_BRAM5</name>
<reference evidence="1 2" key="1">
    <citation type="journal article" date="2010" name="Stand. Genomic Sci.">
        <title>Complete genome sequence of Brachyspira murdochii type strain (56-150).</title>
        <authorList>
            <person name="Pati A."/>
            <person name="Sikorski J."/>
            <person name="Gronow S."/>
            <person name="Munk C."/>
            <person name="Lapidus A."/>
            <person name="Copeland A."/>
            <person name="Glavina Del Tio T."/>
            <person name="Nolan M."/>
            <person name="Lucas S."/>
            <person name="Chen F."/>
            <person name="Tice H."/>
            <person name="Cheng J.F."/>
            <person name="Han C."/>
            <person name="Detter J.C."/>
            <person name="Bruce D."/>
            <person name="Tapia R."/>
            <person name="Goodwin L."/>
            <person name="Pitluck S."/>
            <person name="Liolios K."/>
            <person name="Ivanova N."/>
            <person name="Mavromatis K."/>
            <person name="Mikhailova N."/>
            <person name="Chen A."/>
            <person name="Palaniappan K."/>
            <person name="Land M."/>
            <person name="Hauser L."/>
            <person name="Chang Y.J."/>
            <person name="Jeffries C.D."/>
            <person name="Spring S."/>
            <person name="Rohde M."/>
            <person name="Goker M."/>
            <person name="Bristow J."/>
            <person name="Eisen J.A."/>
            <person name="Markowitz V."/>
            <person name="Hugenholtz P."/>
            <person name="Kyrpides N.C."/>
            <person name="Klenk H.P."/>
        </authorList>
    </citation>
    <scope>NUCLEOTIDE SEQUENCE [LARGE SCALE GENOMIC DNA]</scope>
    <source>
        <strain evidence="2">ATCC 51284 / DSM 12563 / 56-150</strain>
    </source>
</reference>
<dbReference type="STRING" id="526224.Bmur_2406"/>
<protein>
    <submittedName>
        <fullName evidence="1">Uncharacterized protein</fullName>
    </submittedName>
</protein>
<dbReference type="HOGENOM" id="CLU_206374_0_0_12"/>
<evidence type="ECO:0000313" key="2">
    <source>
        <dbReference type="Proteomes" id="UP000001915"/>
    </source>
</evidence>
<dbReference type="OrthoDB" id="308647at2"/>
<gene>
    <name evidence="1" type="ordered locus">Bmur_2406</name>
</gene>
<dbReference type="AlphaFoldDB" id="D5U5K0"/>
<dbReference type="KEGG" id="brm:Bmur_2406"/>
<sequence>MGVYSIYSSDMFPLTRHMTSAGLNVYNSSAYGSAQSAEKVASMVIPQGASAAINNNIGKSLDVYA</sequence>
<dbReference type="RefSeq" id="WP_013114815.1">
    <property type="nucleotide sequence ID" value="NC_014150.1"/>
</dbReference>
<dbReference type="Proteomes" id="UP000001915">
    <property type="component" value="Chromosome"/>
</dbReference>
<accession>D5U5K0</accession>